<dbReference type="STRING" id="282301.A0A267F960"/>
<protein>
    <submittedName>
        <fullName evidence="2">Uncharacterized protein</fullName>
    </submittedName>
</protein>
<feature type="region of interest" description="Disordered" evidence="1">
    <location>
        <begin position="126"/>
        <end position="344"/>
    </location>
</feature>
<accession>A0A267F960</accession>
<dbReference type="AlphaFoldDB" id="A0A267F960"/>
<evidence type="ECO:0000313" key="2">
    <source>
        <dbReference type="EMBL" id="PAA69744.1"/>
    </source>
</evidence>
<name>A0A267F960_9PLAT</name>
<evidence type="ECO:0000256" key="1">
    <source>
        <dbReference type="SAM" id="MobiDB-lite"/>
    </source>
</evidence>
<organism evidence="2 3">
    <name type="scientific">Macrostomum lignano</name>
    <dbReference type="NCBI Taxonomy" id="282301"/>
    <lineage>
        <taxon>Eukaryota</taxon>
        <taxon>Metazoa</taxon>
        <taxon>Spiralia</taxon>
        <taxon>Lophotrochozoa</taxon>
        <taxon>Platyhelminthes</taxon>
        <taxon>Rhabditophora</taxon>
        <taxon>Macrostomorpha</taxon>
        <taxon>Macrostomida</taxon>
        <taxon>Macrostomidae</taxon>
        <taxon>Macrostomum</taxon>
    </lineage>
</organism>
<proteinExistence type="predicted"/>
<gene>
    <name evidence="2" type="ORF">BOX15_Mlig004560g1</name>
</gene>
<feature type="compositionally biased region" description="Basic and acidic residues" evidence="1">
    <location>
        <begin position="137"/>
        <end position="161"/>
    </location>
</feature>
<dbReference type="EMBL" id="NIVC01001295">
    <property type="protein sequence ID" value="PAA69744.1"/>
    <property type="molecule type" value="Genomic_DNA"/>
</dbReference>
<sequence length="607" mass="70587">MSSAEGSNCSIARQIQAELDLKTISELEKLNFNPENFADRLYFGRRVVIEVLLYACLKDSQPVIYNRLVNLFDRFTRACEGDCKELSKQNFGRPLLRCLQTVDSNLLLKGQNGTHDSVRLWLMHSQTAKAGQQQSEHTVEPHEEQSQQRQSEHTVEPHEEQSQQQSEHTVEPHEEQSQQRQSEHTVEPHEEQSQQQSEHTVEPHEEQSQQLPEHTVEPHEEQSQQQSEHTVEPHEEQSQQQSEHTVESHAEQSQQQSEHTEESHAEQSLQQSEHTEESHEEQSLQQSEHTEESHAEQSQQQSEHTVESHAEQSQQHSEHTVEPHEEQRQRKPDEENETHSAILEVPDGYTDCRISALLYLIISEMTDAFLESKRLAVEIPCFVEMFFYSSDNNRNSLPALLGEFFALSRLCFHEEYYVDKKFRYRCVTKQFDFSIEDSSRKSVAKVSVKSVCFCCPKFFDTTGKNQSFLWNAKRGEPMKFVSSSEKNNIKANILLHNCDCRFCIDNPVQKVQVRGRFSSDKNCERHKEFSEIVKDLKKGTVYLMRTEMVFELRYALDNAEAEKYGRSKQRKLQMRDLLRKILNPEGIDGQKEISDPINVLVDRSSTE</sequence>
<reference evidence="2 3" key="1">
    <citation type="submission" date="2017-06" db="EMBL/GenBank/DDBJ databases">
        <title>A platform for efficient transgenesis in Macrostomum lignano, a flatworm model organism for stem cell research.</title>
        <authorList>
            <person name="Berezikov E."/>
        </authorList>
    </citation>
    <scope>NUCLEOTIDE SEQUENCE [LARGE SCALE GENOMIC DNA]</scope>
    <source>
        <strain evidence="2">DV1</strain>
        <tissue evidence="2">Whole organism</tissue>
    </source>
</reference>
<feature type="compositionally biased region" description="Polar residues" evidence="1">
    <location>
        <begin position="126"/>
        <end position="136"/>
    </location>
</feature>
<feature type="compositionally biased region" description="Basic and acidic residues" evidence="1">
    <location>
        <begin position="168"/>
        <end position="192"/>
    </location>
</feature>
<feature type="compositionally biased region" description="Basic and acidic residues" evidence="1">
    <location>
        <begin position="304"/>
        <end position="333"/>
    </location>
</feature>
<comment type="caution">
    <text evidence="2">The sequence shown here is derived from an EMBL/GenBank/DDBJ whole genome shotgun (WGS) entry which is preliminary data.</text>
</comment>
<dbReference type="Proteomes" id="UP000215902">
    <property type="component" value="Unassembled WGS sequence"/>
</dbReference>
<evidence type="ECO:0000313" key="3">
    <source>
        <dbReference type="Proteomes" id="UP000215902"/>
    </source>
</evidence>
<keyword evidence="3" id="KW-1185">Reference proteome</keyword>
<feature type="compositionally biased region" description="Basic and acidic residues" evidence="1">
    <location>
        <begin position="273"/>
        <end position="295"/>
    </location>
</feature>